<evidence type="ECO:0000256" key="1">
    <source>
        <dbReference type="ARBA" id="ARBA00008560"/>
    </source>
</evidence>
<dbReference type="GO" id="GO:0003735">
    <property type="term" value="F:structural constituent of ribosome"/>
    <property type="evidence" value="ECO:0007669"/>
    <property type="project" value="InterPro"/>
</dbReference>
<dbReference type="GeneID" id="85022576"/>
<dbReference type="InterPro" id="IPR002677">
    <property type="entry name" value="Ribosomal_bL32"/>
</dbReference>
<dbReference type="Proteomes" id="UP000032675">
    <property type="component" value="Unassembled WGS sequence"/>
</dbReference>
<evidence type="ECO:0000256" key="6">
    <source>
        <dbReference type="SAM" id="MobiDB-lite"/>
    </source>
</evidence>
<dbReference type="AlphaFoldDB" id="A0A0D6PZN1"/>
<organism evidence="7 8">
    <name type="scientific">Komagataeibacter europaeus NBRC 3261</name>
    <dbReference type="NCBI Taxonomy" id="1234669"/>
    <lineage>
        <taxon>Bacteria</taxon>
        <taxon>Pseudomonadati</taxon>
        <taxon>Pseudomonadota</taxon>
        <taxon>Alphaproteobacteria</taxon>
        <taxon>Acetobacterales</taxon>
        <taxon>Acetobacteraceae</taxon>
        <taxon>Komagataeibacter</taxon>
    </lineage>
</organism>
<dbReference type="EMBL" id="BANI01000041">
    <property type="protein sequence ID" value="GAN95976.1"/>
    <property type="molecule type" value="Genomic_DNA"/>
</dbReference>
<comment type="similarity">
    <text evidence="1 5">Belongs to the bacterial ribosomal protein bL32 family.</text>
</comment>
<evidence type="ECO:0000256" key="3">
    <source>
        <dbReference type="ARBA" id="ARBA00023274"/>
    </source>
</evidence>
<evidence type="ECO:0000313" key="8">
    <source>
        <dbReference type="Proteomes" id="UP000032675"/>
    </source>
</evidence>
<dbReference type="Gene3D" id="1.20.5.640">
    <property type="entry name" value="Single helix bin"/>
    <property type="match status" value="1"/>
</dbReference>
<dbReference type="NCBIfam" id="TIGR01031">
    <property type="entry name" value="rpmF_bact"/>
    <property type="match status" value="1"/>
</dbReference>
<dbReference type="PANTHER" id="PTHR35534:SF1">
    <property type="entry name" value="LARGE RIBOSOMAL SUBUNIT PROTEIN BL32"/>
    <property type="match status" value="1"/>
</dbReference>
<dbReference type="InterPro" id="IPR044957">
    <property type="entry name" value="Ribosomal_bL32_bact"/>
</dbReference>
<keyword evidence="2 5" id="KW-0689">Ribosomal protein</keyword>
<accession>A0A0D6PZN1</accession>
<evidence type="ECO:0000256" key="4">
    <source>
        <dbReference type="ARBA" id="ARBA00035178"/>
    </source>
</evidence>
<evidence type="ECO:0000313" key="7">
    <source>
        <dbReference type="EMBL" id="GAN95976.1"/>
    </source>
</evidence>
<protein>
    <recommendedName>
        <fullName evidence="4 5">Large ribosomal subunit protein bL32</fullName>
    </recommendedName>
</protein>
<evidence type="ECO:0000256" key="2">
    <source>
        <dbReference type="ARBA" id="ARBA00022980"/>
    </source>
</evidence>
<dbReference type="RefSeq" id="WP_010506434.1">
    <property type="nucleotide sequence ID" value="NZ_BANI01000041.1"/>
</dbReference>
<comment type="caution">
    <text evidence="7">The sequence shown here is derived from an EMBL/GenBank/DDBJ whole genome shotgun (WGS) entry which is preliminary data.</text>
</comment>
<dbReference type="GO" id="GO:0015934">
    <property type="term" value="C:large ribosomal subunit"/>
    <property type="evidence" value="ECO:0007669"/>
    <property type="project" value="InterPro"/>
</dbReference>
<name>A0A0D6PZN1_KOMEU</name>
<feature type="region of interest" description="Disordered" evidence="6">
    <location>
        <begin position="1"/>
        <end position="21"/>
    </location>
</feature>
<proteinExistence type="inferred from homology"/>
<dbReference type="PANTHER" id="PTHR35534">
    <property type="entry name" value="50S RIBOSOMAL PROTEIN L32"/>
    <property type="match status" value="1"/>
</dbReference>
<evidence type="ECO:0000256" key="5">
    <source>
        <dbReference type="HAMAP-Rule" id="MF_00340"/>
    </source>
</evidence>
<sequence>MAVPKRKTSPSRRGMRRSHAALSVPAHAECSNCGELKRPHHVCSHCGHYDGREVASAGKALKTAVRA</sequence>
<reference evidence="7 8" key="1">
    <citation type="submission" date="2012-11" db="EMBL/GenBank/DDBJ databases">
        <title>Whole genome sequence of Gluconacetobacter europaeus NBRC3261.</title>
        <authorList>
            <person name="Azuma Y."/>
            <person name="Higashiura N."/>
            <person name="Hirakawa H."/>
            <person name="Matsushita K."/>
        </authorList>
    </citation>
    <scope>NUCLEOTIDE SEQUENCE [LARGE SCALE GENOMIC DNA]</scope>
    <source>
        <strain evidence="7 8">NBRC 3261</strain>
    </source>
</reference>
<dbReference type="Pfam" id="PF01783">
    <property type="entry name" value="Ribosomal_L32p"/>
    <property type="match status" value="1"/>
</dbReference>
<dbReference type="InterPro" id="IPR011332">
    <property type="entry name" value="Ribosomal_zn-bd"/>
</dbReference>
<gene>
    <name evidence="5" type="primary">rpmF</name>
    <name evidence="7" type="ORF">Geu3261_0043_049</name>
</gene>
<dbReference type="GO" id="GO:0006412">
    <property type="term" value="P:translation"/>
    <property type="evidence" value="ECO:0007669"/>
    <property type="project" value="UniProtKB-UniRule"/>
</dbReference>
<keyword evidence="3 5" id="KW-0687">Ribonucleoprotein</keyword>
<dbReference type="HAMAP" id="MF_00340">
    <property type="entry name" value="Ribosomal_bL32"/>
    <property type="match status" value="1"/>
</dbReference>
<feature type="compositionally biased region" description="Basic residues" evidence="6">
    <location>
        <begin position="1"/>
        <end position="19"/>
    </location>
</feature>
<dbReference type="SUPFAM" id="SSF57829">
    <property type="entry name" value="Zn-binding ribosomal proteins"/>
    <property type="match status" value="1"/>
</dbReference>